<dbReference type="RefSeq" id="WP_317476702.1">
    <property type="nucleotide sequence ID" value="NZ_JARQTW010000006.1"/>
</dbReference>
<dbReference type="Gene3D" id="3.40.50.300">
    <property type="entry name" value="P-loop containing nucleotide triphosphate hydrolases"/>
    <property type="match status" value="1"/>
</dbReference>
<organism evidence="5 6">
    <name type="scientific">Exercitatus varius</name>
    <dbReference type="NCBI Taxonomy" id="67857"/>
    <lineage>
        <taxon>Bacteria</taxon>
        <taxon>Pseudomonadati</taxon>
        <taxon>Pseudomonadota</taxon>
        <taxon>Gammaproteobacteria</taxon>
        <taxon>Pasteurellales</taxon>
        <taxon>Pasteurellaceae</taxon>
        <taxon>Exercitatus</taxon>
    </lineage>
</organism>
<sequence length="471" mass="55719">MKLSTLLLTLIQTHDSSKRVNKITNYLSDCHENLRAAYFAHDGVNKDLVDISSRVRFKQSDYANPVVLGFLENRQIVSDKIISYADSSSFKQYFRTWNVFGYCLIMPAKNMGAWVFNSENHKLLTNRLFIEELRLIIDSFAETELLYKKNKQLEKQNLYLIQELNKGDIHHYEELQKAYIETNWIDESSQGKRFKRRLINLAQNNRTLAIIGERGYGKKHLAHIIHQLRNANLVKLKEVNLIELNNILEVKNLIEFIFNDTKDYAKETIIFYNVEYLSTHLLKKLTTLLSHEKIKDKQIKIIFLVSQQFWLDKQKTDNWFEHWIEEKYLLENRLLHTENMAIFLEQFSTAHAHKFGRANSLLSDKVKSYIINKTNVENISQLKFLLDIIYNRNNMNLLTDTAELEKLLSQQDWSSPINLTWKMDIYEKNLIYESLIQSDWNKKETAKQLMIPRRTLSHKCQKYGLGKKNAQ</sequence>
<dbReference type="InterPro" id="IPR027417">
    <property type="entry name" value="P-loop_NTPase"/>
</dbReference>
<evidence type="ECO:0000313" key="6">
    <source>
        <dbReference type="Proteomes" id="UP001214976"/>
    </source>
</evidence>
<dbReference type="GO" id="GO:0006355">
    <property type="term" value="P:regulation of DNA-templated transcription"/>
    <property type="evidence" value="ECO:0007669"/>
    <property type="project" value="InterPro"/>
</dbReference>
<dbReference type="Pfam" id="PF02954">
    <property type="entry name" value="HTH_8"/>
    <property type="match status" value="1"/>
</dbReference>
<feature type="domain" description="DNA binding HTH" evidence="3">
    <location>
        <begin position="427"/>
        <end position="463"/>
    </location>
</feature>
<gene>
    <name evidence="5" type="ORF">P7M15_02810</name>
</gene>
<dbReference type="Pfam" id="PF14532">
    <property type="entry name" value="Sigma54_activ_2"/>
    <property type="match status" value="1"/>
</dbReference>
<dbReference type="InterPro" id="IPR002078">
    <property type="entry name" value="Sigma_54_int"/>
</dbReference>
<proteinExistence type="predicted"/>
<evidence type="ECO:0000259" key="4">
    <source>
        <dbReference type="Pfam" id="PF14532"/>
    </source>
</evidence>
<dbReference type="SUPFAM" id="SSF46689">
    <property type="entry name" value="Homeodomain-like"/>
    <property type="match status" value="1"/>
</dbReference>
<evidence type="ECO:0000256" key="2">
    <source>
        <dbReference type="ARBA" id="ARBA00022840"/>
    </source>
</evidence>
<keyword evidence="1" id="KW-0547">Nucleotide-binding</keyword>
<keyword evidence="2" id="KW-0067">ATP-binding</keyword>
<dbReference type="InterPro" id="IPR009057">
    <property type="entry name" value="Homeodomain-like_sf"/>
</dbReference>
<accession>A0AAW6QB95</accession>
<comment type="caution">
    <text evidence="5">The sequence shown here is derived from an EMBL/GenBank/DDBJ whole genome shotgun (WGS) entry which is preliminary data.</text>
</comment>
<name>A0AAW6QB95_9PAST</name>
<evidence type="ECO:0000313" key="5">
    <source>
        <dbReference type="EMBL" id="MDG2949460.1"/>
    </source>
</evidence>
<dbReference type="EMBL" id="JARQTW010000006">
    <property type="protein sequence ID" value="MDG2949460.1"/>
    <property type="molecule type" value="Genomic_DNA"/>
</dbReference>
<feature type="domain" description="Sigma-54 factor interaction" evidence="4">
    <location>
        <begin position="188"/>
        <end position="308"/>
    </location>
</feature>
<evidence type="ECO:0000259" key="3">
    <source>
        <dbReference type="Pfam" id="PF02954"/>
    </source>
</evidence>
<evidence type="ECO:0000256" key="1">
    <source>
        <dbReference type="ARBA" id="ARBA00022741"/>
    </source>
</evidence>
<dbReference type="GO" id="GO:0043565">
    <property type="term" value="F:sequence-specific DNA binding"/>
    <property type="evidence" value="ECO:0007669"/>
    <property type="project" value="InterPro"/>
</dbReference>
<dbReference type="PANTHER" id="PTHR32071">
    <property type="entry name" value="TRANSCRIPTIONAL REGULATORY PROTEIN"/>
    <property type="match status" value="1"/>
</dbReference>
<reference evidence="5" key="1">
    <citation type="submission" date="2023-03" db="EMBL/GenBank/DDBJ databases">
        <title>Classification of Bisgaard taxon 6 and taxon 10 as Exercitatus varius gen. nov., spec. nov.</title>
        <authorList>
            <person name="Christensen H."/>
        </authorList>
    </citation>
    <scope>NUCLEOTIDE SEQUENCE</scope>
    <source>
        <strain evidence="5">86116</strain>
    </source>
</reference>
<dbReference type="InterPro" id="IPR002197">
    <property type="entry name" value="HTH_Fis"/>
</dbReference>
<dbReference type="GO" id="GO:0005524">
    <property type="term" value="F:ATP binding"/>
    <property type="evidence" value="ECO:0007669"/>
    <property type="project" value="UniProtKB-KW"/>
</dbReference>
<dbReference type="PRINTS" id="PR01590">
    <property type="entry name" value="HTHFIS"/>
</dbReference>
<dbReference type="AlphaFoldDB" id="A0AAW6QB95"/>
<dbReference type="SUPFAM" id="SSF52540">
    <property type="entry name" value="P-loop containing nucleoside triphosphate hydrolases"/>
    <property type="match status" value="1"/>
</dbReference>
<protein>
    <submittedName>
        <fullName evidence="5">Helix-turn-helix domain-containing protein</fullName>
    </submittedName>
</protein>
<dbReference type="Gene3D" id="1.10.10.60">
    <property type="entry name" value="Homeodomain-like"/>
    <property type="match status" value="1"/>
</dbReference>
<dbReference type="Proteomes" id="UP001214976">
    <property type="component" value="Unassembled WGS sequence"/>
</dbReference>